<reference evidence="1 2" key="1">
    <citation type="journal article" date="2011" name="Proc. Natl. Acad. Sci. U.S.A.">
        <title>Comparative genomics of xylose-fermenting fungi for enhanced biofuel production.</title>
        <authorList>
            <person name="Wohlbach D.J."/>
            <person name="Kuo A."/>
            <person name="Sato T.K."/>
            <person name="Potts K.M."/>
            <person name="Salamov A.A."/>
            <person name="LaButti K.M."/>
            <person name="Sun H."/>
            <person name="Clum A."/>
            <person name="Pangilinan J.L."/>
            <person name="Lindquist E.A."/>
            <person name="Lucas S."/>
            <person name="Lapidus A."/>
            <person name="Jin M."/>
            <person name="Gunawan C."/>
            <person name="Balan V."/>
            <person name="Dale B.E."/>
            <person name="Jeffries T.W."/>
            <person name="Zinkel R."/>
            <person name="Barry K.W."/>
            <person name="Grigoriev I.V."/>
            <person name="Gasch A.P."/>
        </authorList>
    </citation>
    <scope>NUCLEOTIDE SEQUENCE [LARGE SCALE GENOMIC DNA]</scope>
    <source>
        <strain evidence="2">NRRL Y-27907 / 11-Y1</strain>
    </source>
</reference>
<proteinExistence type="predicted"/>
<dbReference type="OrthoDB" id="4018315at2759"/>
<dbReference type="RefSeq" id="XP_007377015.1">
    <property type="nucleotide sequence ID" value="XM_007376953.1"/>
</dbReference>
<name>G3ATL9_SPAPN</name>
<dbReference type="Proteomes" id="UP000000709">
    <property type="component" value="Unassembled WGS sequence"/>
</dbReference>
<dbReference type="OMA" id="QESDEIM"/>
<dbReference type="GO" id="GO:0007059">
    <property type="term" value="P:chromosome segregation"/>
    <property type="evidence" value="ECO:0007669"/>
    <property type="project" value="TreeGrafter"/>
</dbReference>
<keyword evidence="2" id="KW-1185">Reference proteome</keyword>
<dbReference type="InterPro" id="IPR018565">
    <property type="entry name" value="Nkp2/Cnl2"/>
</dbReference>
<dbReference type="GO" id="GO:0031511">
    <property type="term" value="C:Mis6-Sim4 complex"/>
    <property type="evidence" value="ECO:0007669"/>
    <property type="project" value="TreeGrafter"/>
</dbReference>
<evidence type="ECO:0000313" key="2">
    <source>
        <dbReference type="Proteomes" id="UP000000709"/>
    </source>
</evidence>
<dbReference type="eggNOG" id="ENOG502T63D">
    <property type="taxonomic scope" value="Eukaryota"/>
</dbReference>
<accession>G3ATL9</accession>
<protein>
    <submittedName>
        <fullName evidence="1">Uncharacterized protein</fullName>
    </submittedName>
</protein>
<dbReference type="InParanoid" id="G3ATL9"/>
<evidence type="ECO:0000313" key="1">
    <source>
        <dbReference type="EMBL" id="EGW30982.1"/>
    </source>
</evidence>
<dbReference type="HOGENOM" id="CLU_1644763_0_0_1"/>
<dbReference type="PANTHER" id="PTHR28064:SF1">
    <property type="entry name" value="INNER KINETOCHORE SUBUNIT NKP2"/>
    <property type="match status" value="1"/>
</dbReference>
<gene>
    <name evidence="1" type="ORF">SPAPADRAFT_52171</name>
</gene>
<dbReference type="PANTHER" id="PTHR28064">
    <property type="entry name" value="INNER KINETOCHORE SUBUNIT NKP2"/>
    <property type="match status" value="1"/>
</dbReference>
<dbReference type="Pfam" id="PF09447">
    <property type="entry name" value="Cnl2_NKP2"/>
    <property type="match status" value="1"/>
</dbReference>
<dbReference type="GeneID" id="18871636"/>
<organism evidence="2">
    <name type="scientific">Spathaspora passalidarum (strain NRRL Y-27907 / 11-Y1)</name>
    <dbReference type="NCBI Taxonomy" id="619300"/>
    <lineage>
        <taxon>Eukaryota</taxon>
        <taxon>Fungi</taxon>
        <taxon>Dikarya</taxon>
        <taxon>Ascomycota</taxon>
        <taxon>Saccharomycotina</taxon>
        <taxon>Pichiomycetes</taxon>
        <taxon>Debaryomycetaceae</taxon>
        <taxon>Spathaspora</taxon>
    </lineage>
</organism>
<dbReference type="KEGG" id="spaa:SPAPADRAFT_52171"/>
<sequence>MESSSILSNYLMSSTEIKSDISFESFSREFPSRTPQDVVRAIYDQLIIQQEQNIRSKVIDTINNTYKFPVNQVSSVIQKNSSVKEKKLNNLINQMEKLASTLSLQEQSLSEESDQYIKEIKLLIGELSSLRYGRKDDFYEPAMDEARECIAKIKKFFDIKR</sequence>
<dbReference type="AlphaFoldDB" id="G3ATL9"/>
<dbReference type="EMBL" id="GL996504">
    <property type="protein sequence ID" value="EGW30982.1"/>
    <property type="molecule type" value="Genomic_DNA"/>
</dbReference>